<dbReference type="RefSeq" id="WP_170131742.1">
    <property type="nucleotide sequence ID" value="NZ_LR699114.1"/>
</dbReference>
<dbReference type="SUPFAM" id="SSF53335">
    <property type="entry name" value="S-adenosyl-L-methionine-dependent methyltransferases"/>
    <property type="match status" value="1"/>
</dbReference>
<evidence type="ECO:0000313" key="1">
    <source>
        <dbReference type="EMBL" id="RDI48163.1"/>
    </source>
</evidence>
<reference evidence="1 2" key="1">
    <citation type="submission" date="2018-07" db="EMBL/GenBank/DDBJ databases">
        <title>Genomic Encyclopedia of Type Strains, Phase IV (KMG-IV): sequencing the most valuable type-strain genomes for metagenomic binning, comparative biology and taxonomic classification.</title>
        <authorList>
            <person name="Goeker M."/>
        </authorList>
    </citation>
    <scope>NUCLEOTIDE SEQUENCE [LARGE SCALE GENOMIC DNA]</scope>
    <source>
        <strain evidence="1 2">DSM 16500</strain>
    </source>
</reference>
<organism evidence="1 2">
    <name type="scientific">Aquicella lusitana</name>
    <dbReference type="NCBI Taxonomy" id="254246"/>
    <lineage>
        <taxon>Bacteria</taxon>
        <taxon>Pseudomonadati</taxon>
        <taxon>Pseudomonadota</taxon>
        <taxon>Gammaproteobacteria</taxon>
        <taxon>Legionellales</taxon>
        <taxon>Coxiellaceae</taxon>
        <taxon>Aquicella</taxon>
    </lineage>
</organism>
<dbReference type="GO" id="GO:0008168">
    <property type="term" value="F:methyltransferase activity"/>
    <property type="evidence" value="ECO:0007669"/>
    <property type="project" value="UniProtKB-KW"/>
</dbReference>
<accession>A0A370H269</accession>
<protein>
    <submittedName>
        <fullName evidence="1">Methyltransferase family protein</fullName>
    </submittedName>
</protein>
<evidence type="ECO:0000313" key="2">
    <source>
        <dbReference type="Proteomes" id="UP000254720"/>
    </source>
</evidence>
<gene>
    <name evidence="1" type="ORF">C8D86_103128</name>
</gene>
<name>A0A370H269_9COXI</name>
<dbReference type="CDD" id="cd02440">
    <property type="entry name" value="AdoMet_MTases"/>
    <property type="match status" value="1"/>
</dbReference>
<dbReference type="Proteomes" id="UP000254720">
    <property type="component" value="Unassembled WGS sequence"/>
</dbReference>
<proteinExistence type="predicted"/>
<dbReference type="GO" id="GO:0032259">
    <property type="term" value="P:methylation"/>
    <property type="evidence" value="ECO:0007669"/>
    <property type="project" value="UniProtKB-KW"/>
</dbReference>
<keyword evidence="1" id="KW-0808">Transferase</keyword>
<dbReference type="Pfam" id="PF13489">
    <property type="entry name" value="Methyltransf_23"/>
    <property type="match status" value="1"/>
</dbReference>
<keyword evidence="2" id="KW-1185">Reference proteome</keyword>
<dbReference type="PANTHER" id="PTHR43861">
    <property type="entry name" value="TRANS-ACONITATE 2-METHYLTRANSFERASE-RELATED"/>
    <property type="match status" value="1"/>
</dbReference>
<dbReference type="InterPro" id="IPR029063">
    <property type="entry name" value="SAM-dependent_MTases_sf"/>
</dbReference>
<dbReference type="EMBL" id="QQAX01000003">
    <property type="protein sequence ID" value="RDI48163.1"/>
    <property type="molecule type" value="Genomic_DNA"/>
</dbReference>
<keyword evidence="1" id="KW-0489">Methyltransferase</keyword>
<dbReference type="Gene3D" id="3.40.50.150">
    <property type="entry name" value="Vaccinia Virus protein VP39"/>
    <property type="match status" value="1"/>
</dbReference>
<comment type="caution">
    <text evidence="1">The sequence shown here is derived from an EMBL/GenBank/DDBJ whole genome shotgun (WGS) entry which is preliminary data.</text>
</comment>
<dbReference type="AlphaFoldDB" id="A0A370H269"/>
<sequence>MDSNLINSDVTCHICYAKQLNLLPSYPSLPRVASDCVPWRSGGKLAVCPACSCVQNPVDKHWHTETAEIYSRYKIYRQSAGSEQGVLCENKQLMPRSAKIFKQAAPFFDLKKTGRLLDIGCANGELLRCFAALAPHWKMVGFEIDDKCRQEVESIPGVEAFASGSLDKLDKPFDLITLMHVLEHLPDPKQWLKDLHRLLNPDGLVLIQVPDPKKNPYNLLVADHCSHFIMSDLVSIAQQAGYEVVAQSESWVLREFTLLIRPLPSRGTESSSSENQAGALKQLADDKVATYPANAVQWLHDIVRLVKSFPNDKPRGIWGTAIAATWLYSLMDHEVDFFVDEDASRIGQQHLGKPIYHPDTAPKNSNVFIALTPEIAANIVSRWSHLNVTLHSPPNLIY</sequence>